<keyword evidence="1" id="KW-0378">Hydrolase</keyword>
<dbReference type="AlphaFoldDB" id="A0A1J5RHJ9"/>
<accession>A0A1J5RHJ9</accession>
<dbReference type="GO" id="GO:0004045">
    <property type="term" value="F:peptidyl-tRNA hydrolase activity"/>
    <property type="evidence" value="ECO:0007669"/>
    <property type="project" value="UniProtKB-EC"/>
</dbReference>
<comment type="caution">
    <text evidence="1">The sequence shown here is derived from an EMBL/GenBank/DDBJ whole genome shotgun (WGS) entry which is preliminary data.</text>
</comment>
<gene>
    <name evidence="1" type="primary">pth_8</name>
    <name evidence="1" type="ORF">GALL_223670</name>
</gene>
<dbReference type="Gene3D" id="3.40.50.1470">
    <property type="entry name" value="Peptidyl-tRNA hydrolase"/>
    <property type="match status" value="1"/>
</dbReference>
<reference evidence="1" key="1">
    <citation type="submission" date="2016-10" db="EMBL/GenBank/DDBJ databases">
        <title>Sequence of Gallionella enrichment culture.</title>
        <authorList>
            <person name="Poehlein A."/>
            <person name="Muehling M."/>
            <person name="Daniel R."/>
        </authorList>
    </citation>
    <scope>NUCLEOTIDE SEQUENCE</scope>
</reference>
<evidence type="ECO:0000313" key="1">
    <source>
        <dbReference type="EMBL" id="OIQ95592.1"/>
    </source>
</evidence>
<proteinExistence type="predicted"/>
<dbReference type="SUPFAM" id="SSF53178">
    <property type="entry name" value="Peptidyl-tRNA hydrolase-like"/>
    <property type="match status" value="1"/>
</dbReference>
<name>A0A1J5RHJ9_9ZZZZ</name>
<dbReference type="InterPro" id="IPR036416">
    <property type="entry name" value="Pept_tRNA_hydro_sf"/>
</dbReference>
<protein>
    <submittedName>
        <fullName evidence="1">Peptidyl-tRNA hydrolase</fullName>
        <ecNumber evidence="1">3.1.1.29</ecNumber>
    </submittedName>
</protein>
<dbReference type="EC" id="3.1.1.29" evidence="1"/>
<dbReference type="EMBL" id="MLJW01000163">
    <property type="protein sequence ID" value="OIQ95592.1"/>
    <property type="molecule type" value="Genomic_DNA"/>
</dbReference>
<sequence>MDAADFVLRDFSAGERKDLGWLVGAAADAVELLVTEGLEKAQLRFHTKV</sequence>
<organism evidence="1">
    <name type="scientific">mine drainage metagenome</name>
    <dbReference type="NCBI Taxonomy" id="410659"/>
    <lineage>
        <taxon>unclassified sequences</taxon>
        <taxon>metagenomes</taxon>
        <taxon>ecological metagenomes</taxon>
    </lineage>
</organism>